<accession>A0ACC2C0T7</accession>
<comment type="caution">
    <text evidence="1">The sequence shown here is derived from an EMBL/GenBank/DDBJ whole genome shotgun (WGS) entry which is preliminary data.</text>
</comment>
<sequence length="343" mass="38501">MSRCLPYPLPGYERKGQLLGTREQPINPVLSSKKKDKHKHNEKDKKAKKKRRKEIDHNGDVQELGAWIPLPVLTDKEKHWEAEFGGVKHVLQKSSISAQAMNHHRPGSFSDQGHLRNGRIQELESVDSGCDNGGKAEQSLRYEEVADFVAPAHSNNGQVCDIINKHSARHSGNGLSFGVIQPLDSESCHPNLKPLHKEREALNGELDHLKPVARSRPLSFDSNTEALQPTMVDSKLNSRSGKRRHSNFKGFFEFAPLPQQDEWSADCESWIFPTNDGDDALNFEVEVGCHNSQVLANAPLRTSHVNSNQRRKIELKDENPQVWAEACFLPSAGLHALPYVVPY</sequence>
<evidence type="ECO:0000313" key="2">
    <source>
        <dbReference type="Proteomes" id="UP001162992"/>
    </source>
</evidence>
<organism evidence="1 2">
    <name type="scientific">Diphasiastrum complanatum</name>
    <name type="common">Issler's clubmoss</name>
    <name type="synonym">Lycopodium complanatum</name>
    <dbReference type="NCBI Taxonomy" id="34168"/>
    <lineage>
        <taxon>Eukaryota</taxon>
        <taxon>Viridiplantae</taxon>
        <taxon>Streptophyta</taxon>
        <taxon>Embryophyta</taxon>
        <taxon>Tracheophyta</taxon>
        <taxon>Lycopodiopsida</taxon>
        <taxon>Lycopodiales</taxon>
        <taxon>Lycopodiaceae</taxon>
        <taxon>Lycopodioideae</taxon>
        <taxon>Diphasiastrum</taxon>
    </lineage>
</organism>
<dbReference type="Proteomes" id="UP001162992">
    <property type="component" value="Chromosome 12"/>
</dbReference>
<proteinExistence type="predicted"/>
<name>A0ACC2C0T7_DIPCM</name>
<dbReference type="EMBL" id="CM055103">
    <property type="protein sequence ID" value="KAJ7535661.1"/>
    <property type="molecule type" value="Genomic_DNA"/>
</dbReference>
<keyword evidence="2" id="KW-1185">Reference proteome</keyword>
<protein>
    <submittedName>
        <fullName evidence="1">Uncharacterized protein</fullName>
    </submittedName>
</protein>
<evidence type="ECO:0000313" key="1">
    <source>
        <dbReference type="EMBL" id="KAJ7535661.1"/>
    </source>
</evidence>
<gene>
    <name evidence="1" type="ORF">O6H91_12G041900</name>
</gene>
<reference evidence="2" key="1">
    <citation type="journal article" date="2024" name="Proc. Natl. Acad. Sci. U.S.A.">
        <title>Extraordinary preservation of gene collinearity over three hundred million years revealed in homosporous lycophytes.</title>
        <authorList>
            <person name="Li C."/>
            <person name="Wickell D."/>
            <person name="Kuo L.Y."/>
            <person name="Chen X."/>
            <person name="Nie B."/>
            <person name="Liao X."/>
            <person name="Peng D."/>
            <person name="Ji J."/>
            <person name="Jenkins J."/>
            <person name="Williams M."/>
            <person name="Shu S."/>
            <person name="Plott C."/>
            <person name="Barry K."/>
            <person name="Rajasekar S."/>
            <person name="Grimwood J."/>
            <person name="Han X."/>
            <person name="Sun S."/>
            <person name="Hou Z."/>
            <person name="He W."/>
            <person name="Dai G."/>
            <person name="Sun C."/>
            <person name="Schmutz J."/>
            <person name="Leebens-Mack J.H."/>
            <person name="Li F.W."/>
            <person name="Wang L."/>
        </authorList>
    </citation>
    <scope>NUCLEOTIDE SEQUENCE [LARGE SCALE GENOMIC DNA]</scope>
    <source>
        <strain evidence="2">cv. PW_Plant_1</strain>
    </source>
</reference>